<evidence type="ECO:0000256" key="4">
    <source>
        <dbReference type="ARBA" id="ARBA00022679"/>
    </source>
</evidence>
<evidence type="ECO:0000256" key="5">
    <source>
        <dbReference type="ARBA" id="ARBA00022777"/>
    </source>
</evidence>
<dbReference type="EC" id="2.7.13.3" evidence="2"/>
<dbReference type="InterPro" id="IPR004358">
    <property type="entry name" value="Sig_transdc_His_kin-like_C"/>
</dbReference>
<gene>
    <name evidence="10" type="ORF">H9L23_06385</name>
</gene>
<dbReference type="SUPFAM" id="SSF55785">
    <property type="entry name" value="PYP-like sensor domain (PAS domain)"/>
    <property type="match status" value="4"/>
</dbReference>
<proteinExistence type="predicted"/>
<dbReference type="Gene3D" id="3.30.450.20">
    <property type="entry name" value="PAS domain"/>
    <property type="match status" value="4"/>
</dbReference>
<dbReference type="KEGG" id="proe:H9L23_06385"/>
<dbReference type="InterPro" id="IPR036890">
    <property type="entry name" value="HATPase_C_sf"/>
</dbReference>
<feature type="domain" description="PAC" evidence="9">
    <location>
        <begin position="89"/>
        <end position="141"/>
    </location>
</feature>
<evidence type="ECO:0000259" key="9">
    <source>
        <dbReference type="PROSITE" id="PS50113"/>
    </source>
</evidence>
<evidence type="ECO:0000256" key="1">
    <source>
        <dbReference type="ARBA" id="ARBA00000085"/>
    </source>
</evidence>
<feature type="domain" description="PAC" evidence="9">
    <location>
        <begin position="399"/>
        <end position="452"/>
    </location>
</feature>
<keyword evidence="5" id="KW-0418">Kinase</keyword>
<sequence>MDKHSDRPKMDPQAAYASEERFKALVNATSDVIYSLSADWEIMRELDGRGFLKDATEPTTAWKSRNIHPEHRELVDNTIAEAIRFKKIFQLEHKVLRADGSPGWTFSRAVPILNEHGEILEWFGTASDITERKNAESALREIRERSDQQKRVYETITSTTPDLMYVFDLEYRFTYANKALLSMWGRSWDDAIGKGLLENGYEPWHAQMHQREIDQVRATGKPIRGEVSFPHATLGIRVYDYILTPVFNEEGLVEAVAGTTRDVTDRKESEQKLQESAEEFQAINEEYATINEELAASNEELTSTIDELAQVNSELIASQDIIEEGRTALRLAIDAANFGTWFIHSVTREFVTDARLKELFGYFPDEDLSIEQALAQITEEYRGMVATKLENAIYNNGDYDVTYPVLGLHDNRLRWLRAIGNLKADRSGSFSAFTGVVMDITENYLAVQKIAEAEEGMRMAIESGELATWYLNEKLGTITASARFNQLFGFDINEQVPYSAAVDQILPGYRELVLQAVQASFSTGAGFNIEYPITTYHEGKQRWVRSVGKFVEDKKNGNYITGVMADISEQKMDEIRKNDFIGMVSHELKTPLTSLSAIIQISQIKLKNSSDEFLASAMAKASAQVKRMSAMINGFLNISRLESGKLSIEKTSFDIRELIAETIEEFEITAPGHRITLGDCGSLMVSADREKIHSVISNLLSNAVKYSPAASEINVTCSVQGNEVILGVKDSGIGINALDSAKIFERYFRVDSNQTQNISGFGIGLYLSAEVVKYHGGRIWLESEPGRGSVFYFSLPIN</sequence>
<dbReference type="Pfam" id="PF08447">
    <property type="entry name" value="PAS_3"/>
    <property type="match status" value="2"/>
</dbReference>
<evidence type="ECO:0000256" key="2">
    <source>
        <dbReference type="ARBA" id="ARBA00012438"/>
    </source>
</evidence>
<dbReference type="CDD" id="cd00082">
    <property type="entry name" value="HisKA"/>
    <property type="match status" value="1"/>
</dbReference>
<evidence type="ECO:0000256" key="6">
    <source>
        <dbReference type="SAM" id="Coils"/>
    </source>
</evidence>
<dbReference type="PROSITE" id="PS50113">
    <property type="entry name" value="PAC"/>
    <property type="match status" value="3"/>
</dbReference>
<dbReference type="InterPro" id="IPR013655">
    <property type="entry name" value="PAS_fold_3"/>
</dbReference>
<evidence type="ECO:0000313" key="10">
    <source>
        <dbReference type="EMBL" id="QNN43716.1"/>
    </source>
</evidence>
<keyword evidence="6" id="KW-0175">Coiled coil</keyword>
<feature type="coiled-coil region" evidence="6">
    <location>
        <begin position="266"/>
        <end position="314"/>
    </location>
</feature>
<dbReference type="InterPro" id="IPR001610">
    <property type="entry name" value="PAC"/>
</dbReference>
<accession>A0A7G9QK41</accession>
<dbReference type="PRINTS" id="PR00344">
    <property type="entry name" value="BCTRLSENSOR"/>
</dbReference>
<dbReference type="InterPro" id="IPR003594">
    <property type="entry name" value="HATPase_dom"/>
</dbReference>
<dbReference type="InterPro" id="IPR005467">
    <property type="entry name" value="His_kinase_dom"/>
</dbReference>
<evidence type="ECO:0000256" key="3">
    <source>
        <dbReference type="ARBA" id="ARBA00022553"/>
    </source>
</evidence>
<dbReference type="Pfam" id="PF02518">
    <property type="entry name" value="HATPase_c"/>
    <property type="match status" value="1"/>
</dbReference>
<reference evidence="10 11" key="1">
    <citation type="submission" date="2020-08" db="EMBL/GenBank/DDBJ databases">
        <title>Genome sequence of Pedobacter roseus KACC 11594T.</title>
        <authorList>
            <person name="Hyun D.-W."/>
            <person name="Bae J.-W."/>
        </authorList>
    </citation>
    <scope>NUCLEOTIDE SEQUENCE [LARGE SCALE GENOMIC DNA]</scope>
    <source>
        <strain evidence="10 11">KACC 11594</strain>
    </source>
</reference>
<dbReference type="Pfam" id="PF00512">
    <property type="entry name" value="HisKA"/>
    <property type="match status" value="1"/>
</dbReference>
<dbReference type="AlphaFoldDB" id="A0A7G9QK41"/>
<dbReference type="Proteomes" id="UP000515806">
    <property type="component" value="Chromosome"/>
</dbReference>
<evidence type="ECO:0000259" key="7">
    <source>
        <dbReference type="PROSITE" id="PS50109"/>
    </source>
</evidence>
<feature type="domain" description="PAS" evidence="8">
    <location>
        <begin position="149"/>
        <end position="220"/>
    </location>
</feature>
<dbReference type="InterPro" id="IPR000700">
    <property type="entry name" value="PAS-assoc_C"/>
</dbReference>
<dbReference type="Gene3D" id="3.30.565.10">
    <property type="entry name" value="Histidine kinase-like ATPase, C-terminal domain"/>
    <property type="match status" value="1"/>
</dbReference>
<dbReference type="PROSITE" id="PS50109">
    <property type="entry name" value="HIS_KIN"/>
    <property type="match status" value="1"/>
</dbReference>
<evidence type="ECO:0000259" key="8">
    <source>
        <dbReference type="PROSITE" id="PS50112"/>
    </source>
</evidence>
<dbReference type="InterPro" id="IPR000014">
    <property type="entry name" value="PAS"/>
</dbReference>
<dbReference type="PANTHER" id="PTHR43304:SF1">
    <property type="entry name" value="PAC DOMAIN-CONTAINING PROTEIN"/>
    <property type="match status" value="1"/>
</dbReference>
<organism evidence="10 11">
    <name type="scientific">Pedobacter roseus</name>
    <dbReference type="NCBI Taxonomy" id="336820"/>
    <lineage>
        <taxon>Bacteria</taxon>
        <taxon>Pseudomonadati</taxon>
        <taxon>Bacteroidota</taxon>
        <taxon>Sphingobacteriia</taxon>
        <taxon>Sphingobacteriales</taxon>
        <taxon>Sphingobacteriaceae</taxon>
        <taxon>Pedobacter</taxon>
    </lineage>
</organism>
<name>A0A7G9QK41_9SPHI</name>
<dbReference type="InterPro" id="IPR035965">
    <property type="entry name" value="PAS-like_dom_sf"/>
</dbReference>
<dbReference type="SUPFAM" id="SSF47384">
    <property type="entry name" value="Homodimeric domain of signal transducing histidine kinase"/>
    <property type="match status" value="1"/>
</dbReference>
<dbReference type="Gene3D" id="1.10.287.130">
    <property type="match status" value="1"/>
</dbReference>
<protein>
    <recommendedName>
        <fullName evidence="2">histidine kinase</fullName>
        <ecNumber evidence="2">2.7.13.3</ecNumber>
    </recommendedName>
</protein>
<dbReference type="InterPro" id="IPR036097">
    <property type="entry name" value="HisK_dim/P_sf"/>
</dbReference>
<dbReference type="EMBL" id="CP060723">
    <property type="protein sequence ID" value="QNN43716.1"/>
    <property type="molecule type" value="Genomic_DNA"/>
</dbReference>
<dbReference type="SUPFAM" id="SSF55874">
    <property type="entry name" value="ATPase domain of HSP90 chaperone/DNA topoisomerase II/histidine kinase"/>
    <property type="match status" value="1"/>
</dbReference>
<dbReference type="SMART" id="SM00388">
    <property type="entry name" value="HisKA"/>
    <property type="match status" value="1"/>
</dbReference>
<dbReference type="SMART" id="SM00091">
    <property type="entry name" value="PAS"/>
    <property type="match status" value="3"/>
</dbReference>
<dbReference type="FunFam" id="3.30.565.10:FF:000006">
    <property type="entry name" value="Sensor histidine kinase WalK"/>
    <property type="match status" value="1"/>
</dbReference>
<keyword evidence="3" id="KW-0597">Phosphoprotein</keyword>
<dbReference type="SMART" id="SM00387">
    <property type="entry name" value="HATPase_c"/>
    <property type="match status" value="1"/>
</dbReference>
<dbReference type="RefSeq" id="WP_187594180.1">
    <property type="nucleotide sequence ID" value="NZ_CP060723.1"/>
</dbReference>
<dbReference type="CDD" id="cd00130">
    <property type="entry name" value="PAS"/>
    <property type="match status" value="3"/>
</dbReference>
<dbReference type="SMART" id="SM00086">
    <property type="entry name" value="PAC"/>
    <property type="match status" value="4"/>
</dbReference>
<feature type="domain" description="Histidine kinase" evidence="7">
    <location>
        <begin position="583"/>
        <end position="798"/>
    </location>
</feature>
<dbReference type="InterPro" id="IPR052162">
    <property type="entry name" value="Sensor_kinase/Photoreceptor"/>
</dbReference>
<dbReference type="GO" id="GO:0000155">
    <property type="term" value="F:phosphorelay sensor kinase activity"/>
    <property type="evidence" value="ECO:0007669"/>
    <property type="project" value="InterPro"/>
</dbReference>
<dbReference type="NCBIfam" id="TIGR00229">
    <property type="entry name" value="sensory_box"/>
    <property type="match status" value="3"/>
</dbReference>
<dbReference type="InterPro" id="IPR013656">
    <property type="entry name" value="PAS_4"/>
</dbReference>
<dbReference type="PROSITE" id="PS50112">
    <property type="entry name" value="PAS"/>
    <property type="match status" value="1"/>
</dbReference>
<feature type="domain" description="PAC" evidence="9">
    <location>
        <begin position="223"/>
        <end position="275"/>
    </location>
</feature>
<keyword evidence="11" id="KW-1185">Reference proteome</keyword>
<keyword evidence="4" id="KW-0808">Transferase</keyword>
<dbReference type="InterPro" id="IPR003661">
    <property type="entry name" value="HisK_dim/P_dom"/>
</dbReference>
<dbReference type="PANTHER" id="PTHR43304">
    <property type="entry name" value="PHYTOCHROME-LIKE PROTEIN CPH1"/>
    <property type="match status" value="1"/>
</dbReference>
<dbReference type="Pfam" id="PF08448">
    <property type="entry name" value="PAS_4"/>
    <property type="match status" value="1"/>
</dbReference>
<evidence type="ECO:0000313" key="11">
    <source>
        <dbReference type="Proteomes" id="UP000515806"/>
    </source>
</evidence>
<comment type="catalytic activity">
    <reaction evidence="1">
        <text>ATP + protein L-histidine = ADP + protein N-phospho-L-histidine.</text>
        <dbReference type="EC" id="2.7.13.3"/>
    </reaction>
</comment>